<reference evidence="1 2" key="1">
    <citation type="submission" date="2015-05" db="EMBL/GenBank/DDBJ databases">
        <title>Draft genome sequence of the bacterium Gordonia jacobaea a new member of the Gordonia genus.</title>
        <authorList>
            <person name="Jimenez-Galisteo G."/>
            <person name="Dominguez A."/>
            <person name="Munoz E."/>
            <person name="Vinas M."/>
        </authorList>
    </citation>
    <scope>NUCLEOTIDE SEQUENCE [LARGE SCALE GENOMIC DNA]</scope>
    <source>
        <strain evidence="2">mv1</strain>
    </source>
</reference>
<dbReference type="Proteomes" id="UP000037247">
    <property type="component" value="Unassembled WGS sequence"/>
</dbReference>
<sequence>MREGVVGASKVATRRVAALVGAAVVAVTGLTTVGVGGAQAIPENSNPNFVTSMRCDSANPWPLGPLRIHVDVFNGIRFPSDGLPPPAIELIGTDRSKAGLVEYSMDVTVSWRNLATGRTGVVSAPSRARNISWQIDIHPGAGPVSFVIRQKIGAIAFLPMVNPQFSTCRGTATAF</sequence>
<dbReference type="EMBL" id="LDTZ01000015">
    <property type="protein sequence ID" value="KNA92158.1"/>
    <property type="molecule type" value="Genomic_DNA"/>
</dbReference>
<evidence type="ECO:0008006" key="3">
    <source>
        <dbReference type="Google" id="ProtNLM"/>
    </source>
</evidence>
<evidence type="ECO:0000313" key="1">
    <source>
        <dbReference type="EMBL" id="KNA92158.1"/>
    </source>
</evidence>
<proteinExistence type="predicted"/>
<accession>A0ABR5IEY8</accession>
<protein>
    <recommendedName>
        <fullName evidence="3">Secreted protein</fullName>
    </recommendedName>
</protein>
<gene>
    <name evidence="1" type="ORF">ABW18_08430</name>
</gene>
<organism evidence="1 2">
    <name type="scientific">Gordonia jacobaea</name>
    <dbReference type="NCBI Taxonomy" id="122202"/>
    <lineage>
        <taxon>Bacteria</taxon>
        <taxon>Bacillati</taxon>
        <taxon>Actinomycetota</taxon>
        <taxon>Actinomycetes</taxon>
        <taxon>Mycobacteriales</taxon>
        <taxon>Gordoniaceae</taxon>
        <taxon>Gordonia</taxon>
    </lineage>
</organism>
<dbReference type="RefSeq" id="WP_049698492.1">
    <property type="nucleotide sequence ID" value="NZ_LDTZ01000015.1"/>
</dbReference>
<name>A0ABR5IEY8_9ACTN</name>
<comment type="caution">
    <text evidence="1">The sequence shown here is derived from an EMBL/GenBank/DDBJ whole genome shotgun (WGS) entry which is preliminary data.</text>
</comment>
<evidence type="ECO:0000313" key="2">
    <source>
        <dbReference type="Proteomes" id="UP000037247"/>
    </source>
</evidence>
<keyword evidence="2" id="KW-1185">Reference proteome</keyword>